<comment type="caution">
    <text evidence="16">The sequence shown here is derived from an EMBL/GenBank/DDBJ whole genome shotgun (WGS) entry which is preliminary data.</text>
</comment>
<dbReference type="OrthoDB" id="417175at2759"/>
<feature type="domain" description="GDPGP1-like C-terminal" evidence="13">
    <location>
        <begin position="244"/>
        <end position="357"/>
    </location>
</feature>
<evidence type="ECO:0000313" key="15">
    <source>
        <dbReference type="EMBL" id="KAH7636755.1"/>
    </source>
</evidence>
<evidence type="ECO:0000256" key="9">
    <source>
        <dbReference type="ARBA" id="ARBA00022679"/>
    </source>
</evidence>
<keyword evidence="8" id="KW-0344">Guanine-nucleotide releasing factor</keyword>
<evidence type="ECO:0000256" key="3">
    <source>
        <dbReference type="ARBA" id="ARBA00004496"/>
    </source>
</evidence>
<dbReference type="GO" id="GO:0016787">
    <property type="term" value="F:hydrolase activity"/>
    <property type="evidence" value="ECO:0007669"/>
    <property type="project" value="UniProtKB-KW"/>
</dbReference>
<dbReference type="Proteomes" id="UP000790347">
    <property type="component" value="Unassembled WGS sequence"/>
</dbReference>
<evidence type="ECO:0000256" key="1">
    <source>
        <dbReference type="ARBA" id="ARBA00000063"/>
    </source>
</evidence>
<evidence type="ECO:0000256" key="12">
    <source>
        <dbReference type="ARBA" id="ARBA00022801"/>
    </source>
</evidence>
<gene>
    <name evidence="16" type="primary">GDPGP1</name>
    <name evidence="16" type="ORF">DERF_002014</name>
    <name evidence="15" type="ORF">HUG17_6961</name>
</gene>
<keyword evidence="12" id="KW-0378">Hydrolase</keyword>
<evidence type="ECO:0000256" key="10">
    <source>
        <dbReference type="ARBA" id="ARBA00022695"/>
    </source>
</evidence>
<sequence length="365" mass="41564">MDSNHQRSPSTPISSSEAQELMSLLTGEESPSTTNKSLNEIPLFEFTEADYIAVQCELNSTFDQLLRERWISSMKAGSMNYSIESTGSLQTKIISSNKYRFVAKLLEGRGPGKRRTPDTMLSLAMPFNPDKFNFTKVNSKEILFRIKCYNEEMKAHLEATVLVNKSPIEYCSSLLVPYLERCLPQVMTEQALTLAVSILALSDFSSLRLGYNSLGSMASVNHLHWHIYYLDHRLLIETLPVVDYVLQEWPIPAIVFEIAELNDESIAIIIKDVMRIIDFCLDDGQICHNIFITRTPMGMIRIFIWLLEPRWGQKDHANLNVAMSELSGYFMCKLRDSFATIDEAKCLFTLRSVVSVHEKALPLLQ</sequence>
<dbReference type="AlphaFoldDB" id="A0A922LD65"/>
<organism evidence="16 17">
    <name type="scientific">Dermatophagoides farinae</name>
    <name type="common">American house dust mite</name>
    <dbReference type="NCBI Taxonomy" id="6954"/>
    <lineage>
        <taxon>Eukaryota</taxon>
        <taxon>Metazoa</taxon>
        <taxon>Ecdysozoa</taxon>
        <taxon>Arthropoda</taxon>
        <taxon>Chelicerata</taxon>
        <taxon>Arachnida</taxon>
        <taxon>Acari</taxon>
        <taxon>Acariformes</taxon>
        <taxon>Sarcoptiformes</taxon>
        <taxon>Astigmata</taxon>
        <taxon>Psoroptidia</taxon>
        <taxon>Analgoidea</taxon>
        <taxon>Pyroglyphidae</taxon>
        <taxon>Dermatophagoidinae</taxon>
        <taxon>Dermatophagoides</taxon>
    </lineage>
</organism>
<comment type="similarity">
    <text evidence="4">Belongs to the GDPGP1 family.</text>
</comment>
<keyword evidence="11" id="KW-0547">Nucleotide-binding</keyword>
<evidence type="ECO:0000256" key="7">
    <source>
        <dbReference type="ARBA" id="ARBA00022490"/>
    </source>
</evidence>
<proteinExistence type="inferred from homology"/>
<dbReference type="EMBL" id="ASGP02000001">
    <property type="protein sequence ID" value="KAH9528040.1"/>
    <property type="molecule type" value="Genomic_DNA"/>
</dbReference>
<dbReference type="GO" id="GO:0000166">
    <property type="term" value="F:nucleotide binding"/>
    <property type="evidence" value="ECO:0007669"/>
    <property type="project" value="UniProtKB-KW"/>
</dbReference>
<evidence type="ECO:0000259" key="13">
    <source>
        <dbReference type="Pfam" id="PF26216"/>
    </source>
</evidence>
<dbReference type="Proteomes" id="UP000828236">
    <property type="component" value="Unassembled WGS sequence"/>
</dbReference>
<name>A0A922LD65_DERFA</name>
<dbReference type="EC" id="2.7.7.78" evidence="5"/>
<evidence type="ECO:0000256" key="8">
    <source>
        <dbReference type="ARBA" id="ARBA00022658"/>
    </source>
</evidence>
<reference evidence="15" key="3">
    <citation type="journal article" date="2021" name="World Allergy Organ. J.">
        <title>Chromosome-level assembly of Dermatophagoides farinae genome and transcriptome reveals two novel allergens Der f 37 and Der f 39.</title>
        <authorList>
            <person name="Chen J."/>
            <person name="Cai Z."/>
            <person name="Fan D."/>
            <person name="Hu J."/>
            <person name="Hou Y."/>
            <person name="He Y."/>
            <person name="Zhang Z."/>
            <person name="Zhao Z."/>
            <person name="Gao P."/>
            <person name="Hu W."/>
            <person name="Sun J."/>
            <person name="Li J."/>
            <person name="Ji K."/>
        </authorList>
    </citation>
    <scope>NUCLEOTIDE SEQUENCE</scope>
    <source>
        <strain evidence="15">JKM2019</strain>
    </source>
</reference>
<dbReference type="PANTHER" id="PTHR20884:SF8">
    <property type="entry name" value="GDP-D-GLUCOSE PHOSPHORYLASE 1"/>
    <property type="match status" value="1"/>
</dbReference>
<dbReference type="GO" id="GO:0006006">
    <property type="term" value="P:glucose metabolic process"/>
    <property type="evidence" value="ECO:0007669"/>
    <property type="project" value="TreeGrafter"/>
</dbReference>
<comment type="subcellular location">
    <subcellularLocation>
        <location evidence="3">Cytoplasm</location>
    </subcellularLocation>
</comment>
<evidence type="ECO:0000259" key="14">
    <source>
        <dbReference type="Pfam" id="PF26217"/>
    </source>
</evidence>
<dbReference type="Pfam" id="PF26217">
    <property type="entry name" value="GDPGP1_N"/>
    <property type="match status" value="1"/>
</dbReference>
<feature type="domain" description="GDPGP1-like N-terminal" evidence="14">
    <location>
        <begin position="62"/>
        <end position="228"/>
    </location>
</feature>
<evidence type="ECO:0000256" key="6">
    <source>
        <dbReference type="ARBA" id="ARBA00018857"/>
    </source>
</evidence>
<protein>
    <recommendedName>
        <fullName evidence="6">GDP-D-glucose phosphorylase 1</fullName>
        <ecNumber evidence="5">2.7.7.78</ecNumber>
    </recommendedName>
</protein>
<dbReference type="EMBL" id="SDOV01000009">
    <property type="protein sequence ID" value="KAH7636755.1"/>
    <property type="molecule type" value="Genomic_DNA"/>
</dbReference>
<accession>A0A922LD65</accession>
<dbReference type="Pfam" id="PF26216">
    <property type="entry name" value="GDPGP1_C"/>
    <property type="match status" value="1"/>
</dbReference>
<keyword evidence="10" id="KW-0548">Nucleotidyltransferase</keyword>
<keyword evidence="17" id="KW-1185">Reference proteome</keyword>
<dbReference type="InterPro" id="IPR026506">
    <property type="entry name" value="GDPGP"/>
</dbReference>
<dbReference type="GO" id="GO:0080048">
    <property type="term" value="F:GDP-D-glucose phosphorylase activity"/>
    <property type="evidence" value="ECO:0007669"/>
    <property type="project" value="UniProtKB-EC"/>
</dbReference>
<evidence type="ECO:0000256" key="5">
    <source>
        <dbReference type="ARBA" id="ARBA00012507"/>
    </source>
</evidence>
<evidence type="ECO:0000256" key="2">
    <source>
        <dbReference type="ARBA" id="ARBA00003049"/>
    </source>
</evidence>
<reference evidence="16" key="4">
    <citation type="journal article" date="2022" name="Res Sq">
        <title>Comparative Genomics Reveals Insights into the Divergent Evolution of Astigmatic Mites and Household Pest Adaptations.</title>
        <authorList>
            <person name="Xiong Q."/>
            <person name="Wan A.T.-Y."/>
            <person name="Liu X.-Y."/>
            <person name="Fung C.S.-H."/>
            <person name="Xiao X."/>
            <person name="Malainual N."/>
            <person name="Hou J."/>
            <person name="Wang L."/>
            <person name="Wang M."/>
            <person name="Yang K."/>
            <person name="Cui Y."/>
            <person name="Leung E."/>
            <person name="Nong W."/>
            <person name="Shin S.-K."/>
            <person name="Au S."/>
            <person name="Jeong K.Y."/>
            <person name="Chew F.T."/>
            <person name="Hui J."/>
            <person name="Leung T.F."/>
            <person name="Tungtrongchitr A."/>
            <person name="Zhong N."/>
            <person name="Liu Z."/>
            <person name="Tsui S."/>
        </authorList>
    </citation>
    <scope>NUCLEOTIDE SEQUENCE</scope>
    <source>
        <strain evidence="16">Derf</strain>
        <tissue evidence="16">Whole organism</tissue>
    </source>
</reference>
<evidence type="ECO:0000313" key="16">
    <source>
        <dbReference type="EMBL" id="KAH9528040.1"/>
    </source>
</evidence>
<dbReference type="InterPro" id="IPR058865">
    <property type="entry name" value="GDPGP1_C"/>
</dbReference>
<comment type="catalytic activity">
    <reaction evidence="1">
        <text>GDP-alpha-D-glucose + phosphate = alpha-D-glucose 1-phosphate + GDP + H(+)</text>
        <dbReference type="Rhea" id="RHEA:30387"/>
        <dbReference type="ChEBI" id="CHEBI:15378"/>
        <dbReference type="ChEBI" id="CHEBI:43474"/>
        <dbReference type="ChEBI" id="CHEBI:58189"/>
        <dbReference type="ChEBI" id="CHEBI:58601"/>
        <dbReference type="ChEBI" id="CHEBI:62230"/>
        <dbReference type="EC" id="2.7.7.78"/>
    </reaction>
</comment>
<reference evidence="15" key="2">
    <citation type="submission" date="2020-06" db="EMBL/GenBank/DDBJ databases">
        <authorList>
            <person name="Ji K."/>
            <person name="Li J."/>
        </authorList>
    </citation>
    <scope>NUCLEOTIDE SEQUENCE</scope>
    <source>
        <strain evidence="15">JKM2019</strain>
        <tissue evidence="15">Whole body</tissue>
    </source>
</reference>
<dbReference type="PANTHER" id="PTHR20884">
    <property type="entry name" value="GDP-D-GLUCOSE PHOSPHORYLASE 1"/>
    <property type="match status" value="1"/>
</dbReference>
<reference evidence="16" key="1">
    <citation type="submission" date="2013-05" db="EMBL/GenBank/DDBJ databases">
        <authorList>
            <person name="Yim A.K.Y."/>
            <person name="Chan T.F."/>
            <person name="Ji K.M."/>
            <person name="Liu X.Y."/>
            <person name="Zhou J.W."/>
            <person name="Li R.Q."/>
            <person name="Yang K.Y."/>
            <person name="Li J."/>
            <person name="Li M."/>
            <person name="Law P.T.W."/>
            <person name="Wu Y.L."/>
            <person name="Cai Z.L."/>
            <person name="Qin H."/>
            <person name="Bao Y."/>
            <person name="Leung R.K.K."/>
            <person name="Ng P.K.S."/>
            <person name="Zou J."/>
            <person name="Zhong X.J."/>
            <person name="Ran P.X."/>
            <person name="Zhong N.S."/>
            <person name="Liu Z.G."/>
            <person name="Tsui S.K.W."/>
        </authorList>
    </citation>
    <scope>NUCLEOTIDE SEQUENCE</scope>
    <source>
        <strain evidence="16">Derf</strain>
        <tissue evidence="16">Whole organism</tissue>
    </source>
</reference>
<dbReference type="InterPro" id="IPR058866">
    <property type="entry name" value="GDPGP1_N"/>
</dbReference>
<dbReference type="GO" id="GO:0005737">
    <property type="term" value="C:cytoplasm"/>
    <property type="evidence" value="ECO:0007669"/>
    <property type="project" value="UniProtKB-SubCell"/>
</dbReference>
<evidence type="ECO:0000313" key="17">
    <source>
        <dbReference type="Proteomes" id="UP000790347"/>
    </source>
</evidence>
<comment type="function">
    <text evidence="2">Specific and highly efficient GDP-D-glucose phosphorylase regulating the levels of GDP-D-glucose in cells.</text>
</comment>
<evidence type="ECO:0000256" key="11">
    <source>
        <dbReference type="ARBA" id="ARBA00022741"/>
    </source>
</evidence>
<evidence type="ECO:0000256" key="4">
    <source>
        <dbReference type="ARBA" id="ARBA00006451"/>
    </source>
</evidence>
<dbReference type="GO" id="GO:0005085">
    <property type="term" value="F:guanyl-nucleotide exchange factor activity"/>
    <property type="evidence" value="ECO:0007669"/>
    <property type="project" value="UniProtKB-KW"/>
</dbReference>
<keyword evidence="7" id="KW-0963">Cytoplasm</keyword>
<keyword evidence="9" id="KW-0808">Transferase</keyword>